<reference evidence="1" key="2">
    <citation type="submission" date="2025-09" db="UniProtKB">
        <authorList>
            <consortium name="Ensembl"/>
        </authorList>
    </citation>
    <scope>IDENTIFICATION</scope>
</reference>
<dbReference type="InterPro" id="IPR014753">
    <property type="entry name" value="Arrestin_N"/>
</dbReference>
<accession>A0A670Y0W8</accession>
<keyword evidence="2" id="KW-1185">Reference proteome</keyword>
<reference evidence="1" key="1">
    <citation type="submission" date="2025-08" db="UniProtKB">
        <authorList>
            <consortium name="Ensembl"/>
        </authorList>
    </citation>
    <scope>IDENTIFICATION</scope>
</reference>
<organism evidence="1 2">
    <name type="scientific">Pseudonaja textilis</name>
    <name type="common">Eastern brown snake</name>
    <dbReference type="NCBI Taxonomy" id="8673"/>
    <lineage>
        <taxon>Eukaryota</taxon>
        <taxon>Metazoa</taxon>
        <taxon>Chordata</taxon>
        <taxon>Craniata</taxon>
        <taxon>Vertebrata</taxon>
        <taxon>Euteleostomi</taxon>
        <taxon>Lepidosauria</taxon>
        <taxon>Squamata</taxon>
        <taxon>Bifurcata</taxon>
        <taxon>Unidentata</taxon>
        <taxon>Episquamata</taxon>
        <taxon>Toxicofera</taxon>
        <taxon>Serpentes</taxon>
        <taxon>Colubroidea</taxon>
        <taxon>Elapidae</taxon>
        <taxon>Hydrophiinae</taxon>
        <taxon>Pseudonaja</taxon>
    </lineage>
</organism>
<dbReference type="Proteomes" id="UP000472273">
    <property type="component" value="Unplaced"/>
</dbReference>
<protein>
    <submittedName>
        <fullName evidence="1">Uncharacterized protein</fullName>
    </submittedName>
</protein>
<evidence type="ECO:0000313" key="1">
    <source>
        <dbReference type="Ensembl" id="ENSPTXP00000004603.1"/>
    </source>
</evidence>
<dbReference type="Ensembl" id="ENSPTXT00000004735.1">
    <property type="protein sequence ID" value="ENSPTXP00000004603.1"/>
    <property type="gene ID" value="ENSPTXG00000003379.1"/>
</dbReference>
<dbReference type="GO" id="GO:0007165">
    <property type="term" value="P:signal transduction"/>
    <property type="evidence" value="ECO:0007669"/>
    <property type="project" value="InterPro"/>
</dbReference>
<evidence type="ECO:0000313" key="2">
    <source>
        <dbReference type="Proteomes" id="UP000472273"/>
    </source>
</evidence>
<sequence length="61" mass="7003">MALHAGESGHQSFQKVQPQLQTHFLPGKCDFVDHLDRINPVDSVVLVDPEYIFLILLYRLL</sequence>
<dbReference type="AlphaFoldDB" id="A0A670Y0W8"/>
<dbReference type="InterPro" id="IPR014756">
    <property type="entry name" value="Ig_E-set"/>
</dbReference>
<proteinExistence type="predicted"/>
<dbReference type="Gene3D" id="2.60.40.840">
    <property type="match status" value="1"/>
</dbReference>
<name>A0A670Y0W8_PSETE</name>
<dbReference type="SUPFAM" id="SSF81296">
    <property type="entry name" value="E set domains"/>
    <property type="match status" value="1"/>
</dbReference>